<name>A0A1I3P0M9_9GAMM</name>
<sequence>MNNELQEILSAAKDVAIRFKKLTGKPLGITGEIAEFSAAKLLDLKLAEARQAGYDATDRAGRKVQIKGRCLPEKPGPGQRLGSIRLDHEWDIVLLVLLDDRFEVIEMWEADRHLIEAAILAPGSKARNERGALAVTKFKSIGTKVWPLNKP</sequence>
<proteinExistence type="predicted"/>
<evidence type="ECO:0000313" key="2">
    <source>
        <dbReference type="EMBL" id="SFJ14902.1"/>
    </source>
</evidence>
<protein>
    <recommendedName>
        <fullName evidence="1">DUF6998 domain-containing protein</fullName>
    </recommendedName>
</protein>
<evidence type="ECO:0000259" key="1">
    <source>
        <dbReference type="Pfam" id="PF22522"/>
    </source>
</evidence>
<evidence type="ECO:0000313" key="3">
    <source>
        <dbReference type="Proteomes" id="UP000199445"/>
    </source>
</evidence>
<feature type="domain" description="DUF6998" evidence="1">
    <location>
        <begin position="29"/>
        <end position="145"/>
    </location>
</feature>
<accession>A0A1I3P0M9</accession>
<keyword evidence="3" id="KW-1185">Reference proteome</keyword>
<dbReference type="RefSeq" id="WP_218141205.1">
    <property type="nucleotide sequence ID" value="NZ_BMYN01000010.1"/>
</dbReference>
<dbReference type="AlphaFoldDB" id="A0A1I3P0M9"/>
<reference evidence="2 3" key="1">
    <citation type="submission" date="2016-10" db="EMBL/GenBank/DDBJ databases">
        <authorList>
            <person name="de Groot N.N."/>
        </authorList>
    </citation>
    <scope>NUCLEOTIDE SEQUENCE [LARGE SCALE GENOMIC DNA]</scope>
    <source>
        <strain evidence="2 3">IBRC-M 10445</strain>
    </source>
</reference>
<dbReference type="EMBL" id="FOSC01000001">
    <property type="protein sequence ID" value="SFJ14902.1"/>
    <property type="molecule type" value="Genomic_DNA"/>
</dbReference>
<organism evidence="2 3">
    <name type="scientific">Marinobacter persicus</name>
    <dbReference type="NCBI Taxonomy" id="930118"/>
    <lineage>
        <taxon>Bacteria</taxon>
        <taxon>Pseudomonadati</taxon>
        <taxon>Pseudomonadota</taxon>
        <taxon>Gammaproteobacteria</taxon>
        <taxon>Pseudomonadales</taxon>
        <taxon>Marinobacteraceae</taxon>
        <taxon>Marinobacter</taxon>
    </lineage>
</organism>
<dbReference type="Proteomes" id="UP000199445">
    <property type="component" value="Unassembled WGS sequence"/>
</dbReference>
<dbReference type="InterPro" id="IPR054267">
    <property type="entry name" value="DUF6998"/>
</dbReference>
<dbReference type="Pfam" id="PF22522">
    <property type="entry name" value="DUF6998"/>
    <property type="match status" value="1"/>
</dbReference>
<gene>
    <name evidence="2" type="ORF">SAMN05216429_10143</name>
</gene>